<proteinExistence type="predicted"/>
<dbReference type="InterPro" id="IPR000182">
    <property type="entry name" value="GNAT_dom"/>
</dbReference>
<evidence type="ECO:0000259" key="1">
    <source>
        <dbReference type="PROSITE" id="PS51186"/>
    </source>
</evidence>
<dbReference type="CDD" id="cd04301">
    <property type="entry name" value="NAT_SF"/>
    <property type="match status" value="1"/>
</dbReference>
<reference evidence="4" key="1">
    <citation type="submission" date="2017-02" db="UniProtKB">
        <authorList>
            <consortium name="WormBaseParasite"/>
        </authorList>
    </citation>
    <scope>IDENTIFICATION</scope>
</reference>
<reference evidence="2 3" key="2">
    <citation type="submission" date="2018-11" db="EMBL/GenBank/DDBJ databases">
        <authorList>
            <consortium name="Pathogen Informatics"/>
        </authorList>
    </citation>
    <scope>NUCLEOTIDE SEQUENCE [LARGE SCALE GENOMIC DNA]</scope>
</reference>
<dbReference type="GO" id="GO:0016747">
    <property type="term" value="F:acyltransferase activity, transferring groups other than amino-acyl groups"/>
    <property type="evidence" value="ECO:0007669"/>
    <property type="project" value="InterPro"/>
</dbReference>
<evidence type="ECO:0000313" key="2">
    <source>
        <dbReference type="EMBL" id="VDL84411.1"/>
    </source>
</evidence>
<dbReference type="InterPro" id="IPR016181">
    <property type="entry name" value="Acyl_CoA_acyltransferase"/>
</dbReference>
<protein>
    <submittedName>
        <fullName evidence="4">N-acetyltransferase domain-containing protein</fullName>
    </submittedName>
</protein>
<dbReference type="Gene3D" id="3.40.630.30">
    <property type="match status" value="1"/>
</dbReference>
<keyword evidence="3" id="KW-1185">Reference proteome</keyword>
<organism evidence="4">
    <name type="scientific">Nippostrongylus brasiliensis</name>
    <name type="common">Rat hookworm</name>
    <dbReference type="NCBI Taxonomy" id="27835"/>
    <lineage>
        <taxon>Eukaryota</taxon>
        <taxon>Metazoa</taxon>
        <taxon>Ecdysozoa</taxon>
        <taxon>Nematoda</taxon>
        <taxon>Chromadorea</taxon>
        <taxon>Rhabditida</taxon>
        <taxon>Rhabditina</taxon>
        <taxon>Rhabditomorpha</taxon>
        <taxon>Strongyloidea</taxon>
        <taxon>Heligmosomidae</taxon>
        <taxon>Nippostrongylus</taxon>
    </lineage>
</organism>
<dbReference type="PROSITE" id="PS51186">
    <property type="entry name" value="GNAT"/>
    <property type="match status" value="1"/>
</dbReference>
<dbReference type="EMBL" id="UYSL01025402">
    <property type="protein sequence ID" value="VDL84411.1"/>
    <property type="molecule type" value="Genomic_DNA"/>
</dbReference>
<dbReference type="Pfam" id="PF00583">
    <property type="entry name" value="Acetyltransf_1"/>
    <property type="match status" value="1"/>
</dbReference>
<accession>A0A0N4YTV0</accession>
<feature type="domain" description="N-acetyltransferase" evidence="1">
    <location>
        <begin position="44"/>
        <end position="185"/>
    </location>
</feature>
<gene>
    <name evidence="2" type="ORF">NBR_LOCUS20673</name>
</gene>
<dbReference type="SUPFAM" id="SSF55729">
    <property type="entry name" value="Acyl-CoA N-acyltransferases (Nat)"/>
    <property type="match status" value="1"/>
</dbReference>
<dbReference type="Gene3D" id="3.40.630.90">
    <property type="match status" value="1"/>
</dbReference>
<dbReference type="PANTHER" id="PTHR47408">
    <property type="entry name" value="PROTEIN CBG01304-RELATED"/>
    <property type="match status" value="1"/>
</dbReference>
<dbReference type="OMA" id="YVRPEWR"/>
<dbReference type="Pfam" id="PF18014">
    <property type="entry name" value="Acetyltransf_18"/>
    <property type="match status" value="1"/>
</dbReference>
<evidence type="ECO:0000313" key="3">
    <source>
        <dbReference type="Proteomes" id="UP000271162"/>
    </source>
</evidence>
<dbReference type="AlphaFoldDB" id="A0A0N4YTV0"/>
<name>A0A0N4YTV0_NIPBR</name>
<dbReference type="InterPro" id="IPR041496">
    <property type="entry name" value="YitH/HolE_GNAT"/>
</dbReference>
<dbReference type="STRING" id="27835.A0A0N4YTV0"/>
<dbReference type="WBParaSite" id="NBR_0002067201-mRNA-1">
    <property type="protein sequence ID" value="NBR_0002067201-mRNA-1"/>
    <property type="gene ID" value="NBR_0002067201"/>
</dbReference>
<dbReference type="Proteomes" id="UP000271162">
    <property type="component" value="Unassembled WGS sequence"/>
</dbReference>
<evidence type="ECO:0000313" key="4">
    <source>
        <dbReference type="WBParaSite" id="NBR_0002067201-mRNA-1"/>
    </source>
</evidence>
<sequence length="351" mass="39648">MYKRGTLLSAKNSGNFIPNTIVYIPLNLDHNKWKKMVKSLDDIEIVLNPDQKSWMDIVDWCSRTEGWLFTAGDYQTWLKSFEKFWFFAAIDKESKEAVGSVTLAYDRSASGNEDEDIYYVGFYYVRPEWRSTGLGTLLFEKIMEIGKGHNMALHAVMRMSPRYAAKYGFDKMPPYKHDFVSIPIEHLSVPQCWSDPQYTLKDLSEVDEAKVVAFDVGICHRKRDVYLRNFISSKDSFTKVALNSSGDVVGIGCVRVVYSNELCAGPLYADNEAVAKSLLAGILSSIPDIRQYKSFGSLYPAINTEAASIFNEMGGGYAKSEPFTQCQFTKKVFPTDDVRVYAMLECACSAT</sequence>